<organism evidence="2 3">
    <name type="scientific">Ceratopteris richardii</name>
    <name type="common">Triangle waterfern</name>
    <dbReference type="NCBI Taxonomy" id="49495"/>
    <lineage>
        <taxon>Eukaryota</taxon>
        <taxon>Viridiplantae</taxon>
        <taxon>Streptophyta</taxon>
        <taxon>Embryophyta</taxon>
        <taxon>Tracheophyta</taxon>
        <taxon>Polypodiopsida</taxon>
        <taxon>Polypodiidae</taxon>
        <taxon>Polypodiales</taxon>
        <taxon>Pteridineae</taxon>
        <taxon>Pteridaceae</taxon>
        <taxon>Parkerioideae</taxon>
        <taxon>Ceratopteris</taxon>
    </lineage>
</organism>
<sequence>MVVRVGQGIGGEGGEGGEEEVVTVGQGFGGGGGEVAGIFVAGRALQGGALVELGGLRVQRGRRGRRGGSGGEGGTRNWWRRRGRRGGGGGEGATRVSWGRRGRRGRRGGGGRGVGGMEMWRVVGVWKEGKSSRGRWRKGERW</sequence>
<feature type="compositionally biased region" description="Basic residues" evidence="1">
    <location>
        <begin position="98"/>
        <end position="109"/>
    </location>
</feature>
<evidence type="ECO:0000313" key="3">
    <source>
        <dbReference type="Proteomes" id="UP000825935"/>
    </source>
</evidence>
<dbReference type="AlphaFoldDB" id="A0A8T2UAG9"/>
<evidence type="ECO:0000313" key="2">
    <source>
        <dbReference type="EMBL" id="KAH7433261.1"/>
    </source>
</evidence>
<comment type="caution">
    <text evidence="2">The sequence shown here is derived from an EMBL/GenBank/DDBJ whole genome shotgun (WGS) entry which is preliminary data.</text>
</comment>
<accession>A0A8T2UAG9</accession>
<feature type="region of interest" description="Disordered" evidence="1">
    <location>
        <begin position="61"/>
        <end position="115"/>
    </location>
</feature>
<proteinExistence type="predicted"/>
<protein>
    <submittedName>
        <fullName evidence="2">Uncharacterized protein</fullName>
    </submittedName>
</protein>
<reference evidence="2" key="1">
    <citation type="submission" date="2021-08" db="EMBL/GenBank/DDBJ databases">
        <title>WGS assembly of Ceratopteris richardii.</title>
        <authorList>
            <person name="Marchant D.B."/>
            <person name="Chen G."/>
            <person name="Jenkins J."/>
            <person name="Shu S."/>
            <person name="Leebens-Mack J."/>
            <person name="Grimwood J."/>
            <person name="Schmutz J."/>
            <person name="Soltis P."/>
            <person name="Soltis D."/>
            <person name="Chen Z.-H."/>
        </authorList>
    </citation>
    <scope>NUCLEOTIDE SEQUENCE</scope>
    <source>
        <strain evidence="2">Whitten #5841</strain>
        <tissue evidence="2">Leaf</tissue>
    </source>
</reference>
<evidence type="ECO:0000256" key="1">
    <source>
        <dbReference type="SAM" id="MobiDB-lite"/>
    </source>
</evidence>
<gene>
    <name evidence="2" type="ORF">KP509_07G062000</name>
</gene>
<name>A0A8T2UAG9_CERRI</name>
<keyword evidence="3" id="KW-1185">Reference proteome</keyword>
<dbReference type="Proteomes" id="UP000825935">
    <property type="component" value="Chromosome 7"/>
</dbReference>
<dbReference type="EMBL" id="CM035412">
    <property type="protein sequence ID" value="KAH7433261.1"/>
    <property type="molecule type" value="Genomic_DNA"/>
</dbReference>